<comment type="similarity">
    <text evidence="1">Belongs to the short-chain dehydrogenases/reductases (SDR) family.</text>
</comment>
<dbReference type="InterPro" id="IPR036291">
    <property type="entry name" value="NAD(P)-bd_dom_sf"/>
</dbReference>
<dbReference type="GO" id="GO:0016491">
    <property type="term" value="F:oxidoreductase activity"/>
    <property type="evidence" value="ECO:0007669"/>
    <property type="project" value="UniProtKB-KW"/>
</dbReference>
<organism evidence="4 5">
    <name type="scientific">Trichoderma citrinoviride</name>
    <dbReference type="NCBI Taxonomy" id="58853"/>
    <lineage>
        <taxon>Eukaryota</taxon>
        <taxon>Fungi</taxon>
        <taxon>Dikarya</taxon>
        <taxon>Ascomycota</taxon>
        <taxon>Pezizomycotina</taxon>
        <taxon>Sordariomycetes</taxon>
        <taxon>Hypocreomycetidae</taxon>
        <taxon>Hypocreales</taxon>
        <taxon>Hypocreaceae</taxon>
        <taxon>Trichoderma</taxon>
    </lineage>
</organism>
<name>A0A2T4BCJ7_9HYPO</name>
<dbReference type="PANTHER" id="PTHR24320:SF152">
    <property type="entry name" value="SHORT-CHAIN DEHYDROGENASE_REDUCTASE FAMILY PROTEIN"/>
    <property type="match status" value="1"/>
</dbReference>
<keyword evidence="5" id="KW-1185">Reference proteome</keyword>
<evidence type="ECO:0000256" key="1">
    <source>
        <dbReference type="ARBA" id="ARBA00006484"/>
    </source>
</evidence>
<keyword evidence="2" id="KW-0560">Oxidoreductase</keyword>
<dbReference type="InterPro" id="IPR002347">
    <property type="entry name" value="SDR_fam"/>
</dbReference>
<proteinExistence type="inferred from homology"/>
<sequence length="345" mass="37378">MASAGTIIVTGSNGGLGSAIVENILSKPDLASNYTGVYAVRKAATATKLQAALSKAPPDHKHETIELDLGSLADVRKVAADINARVAKGDLPRIRALILNAGYQDHGGFAMSEDGFEMSWQVNFLSNMLLSLLLLQSMDTQEGRILVIGSWAHNMEDTRNNASTAYKDPRYPTLYPGVEALAKGQWSRPEDDPSSNSGFRRYGASKLCVIMFCQELANRIAKDPKLSNVSVIGLDPGGMPTDIARRAGFLIGSVVMKVVVPIIAAISVRINGNGMFRPAWKSAADVVRACFEIDPHRGELLHLDGTVDLEIAKEARDEAKRKEVWEYGLKAARIEEGDTALADWK</sequence>
<keyword evidence="3" id="KW-1133">Transmembrane helix</keyword>
<reference evidence="5" key="1">
    <citation type="submission" date="2016-07" db="EMBL/GenBank/DDBJ databases">
        <title>Multiple horizontal gene transfer events from other fungi enriched the ability of initially mycotrophic Trichoderma (Ascomycota) to feed on dead plant biomass.</title>
        <authorList>
            <consortium name="DOE Joint Genome Institute"/>
            <person name="Atanasova L."/>
            <person name="Chenthamara K."/>
            <person name="Zhang J."/>
            <person name="Grujic M."/>
            <person name="Henrissat B."/>
            <person name="Kuo A."/>
            <person name="Aerts A."/>
            <person name="Salamov A."/>
            <person name="Lipzen A."/>
            <person name="Labutti K."/>
            <person name="Barry K."/>
            <person name="Miao Y."/>
            <person name="Rahimi M.J."/>
            <person name="Shen Q."/>
            <person name="Grigoriev I.V."/>
            <person name="Kubicek C.P."/>
            <person name="Druzhinina I.S."/>
        </authorList>
    </citation>
    <scope>NUCLEOTIDE SEQUENCE [LARGE SCALE GENOMIC DNA]</scope>
    <source>
        <strain evidence="5">TUCIM 6016</strain>
    </source>
</reference>
<dbReference type="PANTHER" id="PTHR24320">
    <property type="entry name" value="RETINOL DEHYDROGENASE"/>
    <property type="match status" value="1"/>
</dbReference>
<dbReference type="Gene3D" id="3.40.50.720">
    <property type="entry name" value="NAD(P)-binding Rossmann-like Domain"/>
    <property type="match status" value="1"/>
</dbReference>
<dbReference type="SUPFAM" id="SSF51735">
    <property type="entry name" value="NAD(P)-binding Rossmann-fold domains"/>
    <property type="match status" value="1"/>
</dbReference>
<dbReference type="GeneID" id="36603314"/>
<dbReference type="Pfam" id="PF00106">
    <property type="entry name" value="adh_short"/>
    <property type="match status" value="1"/>
</dbReference>
<feature type="transmembrane region" description="Helical" evidence="3">
    <location>
        <begin position="247"/>
        <end position="268"/>
    </location>
</feature>
<evidence type="ECO:0000256" key="3">
    <source>
        <dbReference type="SAM" id="Phobius"/>
    </source>
</evidence>
<dbReference type="OrthoDB" id="191139at2759"/>
<dbReference type="RefSeq" id="XP_024750372.1">
    <property type="nucleotide sequence ID" value="XM_024895196.1"/>
</dbReference>
<evidence type="ECO:0000313" key="4">
    <source>
        <dbReference type="EMBL" id="PTB67052.1"/>
    </source>
</evidence>
<accession>A0A2T4BCJ7</accession>
<keyword evidence="3" id="KW-0812">Transmembrane</keyword>
<dbReference type="PRINTS" id="PR00081">
    <property type="entry name" value="GDHRDH"/>
</dbReference>
<gene>
    <name evidence="4" type="ORF">BBK36DRAFT_1168562</name>
</gene>
<dbReference type="AlphaFoldDB" id="A0A2T4BCJ7"/>
<protein>
    <submittedName>
        <fullName evidence="4">NAD(P)-binding protein</fullName>
    </submittedName>
</protein>
<dbReference type="Proteomes" id="UP000241546">
    <property type="component" value="Unassembled WGS sequence"/>
</dbReference>
<evidence type="ECO:0000313" key="5">
    <source>
        <dbReference type="Proteomes" id="UP000241546"/>
    </source>
</evidence>
<evidence type="ECO:0000256" key="2">
    <source>
        <dbReference type="ARBA" id="ARBA00023002"/>
    </source>
</evidence>
<dbReference type="EMBL" id="KZ680212">
    <property type="protein sequence ID" value="PTB67052.1"/>
    <property type="molecule type" value="Genomic_DNA"/>
</dbReference>
<keyword evidence="3" id="KW-0472">Membrane</keyword>